<proteinExistence type="inferred from homology"/>
<dbReference type="PANTHER" id="PTHR12150:SF13">
    <property type="entry name" value="METHYLTRANSFERASE C9ORF114-RELATED"/>
    <property type="match status" value="1"/>
</dbReference>
<dbReference type="HOGENOM" id="CLU_061859_0_0_1"/>
<dbReference type="PANTHER" id="PTHR12150">
    <property type="entry name" value="CLASS IV SAM-BINDING METHYLTRANSFERASE-RELATED"/>
    <property type="match status" value="1"/>
</dbReference>
<gene>
    <name evidence="3" type="ORF">SPAPADRAFT_58623</name>
</gene>
<evidence type="ECO:0000256" key="1">
    <source>
        <dbReference type="ARBA" id="ARBA00009841"/>
    </source>
</evidence>
<organism evidence="4">
    <name type="scientific">Spathaspora passalidarum (strain NRRL Y-27907 / 11-Y1)</name>
    <dbReference type="NCBI Taxonomy" id="619300"/>
    <lineage>
        <taxon>Eukaryota</taxon>
        <taxon>Fungi</taxon>
        <taxon>Dikarya</taxon>
        <taxon>Ascomycota</taxon>
        <taxon>Saccharomycotina</taxon>
        <taxon>Pichiomycetes</taxon>
        <taxon>Debaryomycetaceae</taxon>
        <taxon>Spathaspora</taxon>
    </lineage>
</organism>
<evidence type="ECO:0000313" key="4">
    <source>
        <dbReference type="Proteomes" id="UP000000709"/>
    </source>
</evidence>
<protein>
    <recommendedName>
        <fullName evidence="5">DUF171-domain-containing protein</fullName>
    </recommendedName>
</protein>
<comment type="similarity">
    <text evidence="1">Belongs to the class IV-like SAM-binding methyltransferase superfamily.</text>
</comment>
<dbReference type="eggNOG" id="KOG3925">
    <property type="taxonomic scope" value="Eukaryota"/>
</dbReference>
<dbReference type="KEGG" id="spaa:SPAPADRAFT_58623"/>
<dbReference type="InterPro" id="IPR029026">
    <property type="entry name" value="tRNA_m1G_MTases_N"/>
</dbReference>
<dbReference type="Proteomes" id="UP000000709">
    <property type="component" value="Unassembled WGS sequence"/>
</dbReference>
<dbReference type="InParanoid" id="G3AGS3"/>
<reference evidence="3 4" key="1">
    <citation type="journal article" date="2011" name="Proc. Natl. Acad. Sci. U.S.A.">
        <title>Comparative genomics of xylose-fermenting fungi for enhanced biofuel production.</title>
        <authorList>
            <person name="Wohlbach D.J."/>
            <person name="Kuo A."/>
            <person name="Sato T.K."/>
            <person name="Potts K.M."/>
            <person name="Salamov A.A."/>
            <person name="LaButti K.M."/>
            <person name="Sun H."/>
            <person name="Clum A."/>
            <person name="Pangilinan J.L."/>
            <person name="Lindquist E.A."/>
            <person name="Lucas S."/>
            <person name="Lapidus A."/>
            <person name="Jin M."/>
            <person name="Gunawan C."/>
            <person name="Balan V."/>
            <person name="Dale B.E."/>
            <person name="Jeffries T.W."/>
            <person name="Zinkel R."/>
            <person name="Barry K.W."/>
            <person name="Grigoriev I.V."/>
            <person name="Gasch A.P."/>
        </authorList>
    </citation>
    <scope>NUCLEOTIDE SEQUENCE [LARGE SCALE GENOMIC DNA]</scope>
    <source>
        <strain evidence="4">NRRL Y-27907 / 11-Y1</strain>
    </source>
</reference>
<dbReference type="Gene3D" id="3.40.1280.10">
    <property type="match status" value="1"/>
</dbReference>
<evidence type="ECO:0000256" key="2">
    <source>
        <dbReference type="SAM" id="MobiDB-lite"/>
    </source>
</evidence>
<dbReference type="RefSeq" id="XP_007372818.1">
    <property type="nucleotide sequence ID" value="XM_007372756.1"/>
</dbReference>
<dbReference type="InterPro" id="IPR029028">
    <property type="entry name" value="Alpha/beta_knot_MTases"/>
</dbReference>
<evidence type="ECO:0008006" key="5">
    <source>
        <dbReference type="Google" id="ProtNLM"/>
    </source>
</evidence>
<keyword evidence="4" id="KW-1185">Reference proteome</keyword>
<name>G3AGS3_SPAPN</name>
<dbReference type="CDD" id="cd18086">
    <property type="entry name" value="HsC9orf114-like"/>
    <property type="match status" value="1"/>
</dbReference>
<accession>G3AGS3</accession>
<dbReference type="InterPro" id="IPR003750">
    <property type="entry name" value="Put_MeTrfase-C9orf114-like"/>
</dbReference>
<sequence>MAKRKTTEPEVQPTKKPTKANPETSISICIPTSVISQKNAYNLQQITTIVYQIAKACTIYNVSEIVVLDVPEKKEEEPEPTVEVVSGDKGGKKLKFNFDDDLSKDVPAKKEIQEETTEDDKAILLASLLQFFITPPYLVKTMFSPALNPNFKSILAKFKYAFKLPKITTLPFMNNNQTYKDFKEGIIIPKETPKVRRKTSVKKVKAANKVTVSKYVNIGEAQALELNIKREIPINSRVTVDLKNKTIVSPLQAYGIVGHKAAFGYHVRVVKQFSKLFTECPIPEGYSSSVYVNCDVYFGSNEKISDLTNLPQLEVNSADKNNVLVVVGNYKYLQTSFEDDKTNLEGVESVSQMFDGKLTIPTGVKIEDAVLISLAKLYN</sequence>
<dbReference type="OMA" id="YGYHVRI"/>
<dbReference type="STRING" id="619300.G3AGS3"/>
<dbReference type="OrthoDB" id="361029at2759"/>
<dbReference type="AlphaFoldDB" id="G3AGS3"/>
<dbReference type="SUPFAM" id="SSF75217">
    <property type="entry name" value="alpha/beta knot"/>
    <property type="match status" value="1"/>
</dbReference>
<dbReference type="EMBL" id="GL996499">
    <property type="protein sequence ID" value="EGW35406.1"/>
    <property type="molecule type" value="Genomic_DNA"/>
</dbReference>
<dbReference type="GeneID" id="18872538"/>
<evidence type="ECO:0000313" key="3">
    <source>
        <dbReference type="EMBL" id="EGW35406.1"/>
    </source>
</evidence>
<feature type="region of interest" description="Disordered" evidence="2">
    <location>
        <begin position="1"/>
        <end position="23"/>
    </location>
</feature>
<dbReference type="Pfam" id="PF02598">
    <property type="entry name" value="Methyltrn_RNA_3"/>
    <property type="match status" value="1"/>
</dbReference>
<dbReference type="FunCoup" id="G3AGS3">
    <property type="interactions" value="956"/>
</dbReference>